<gene>
    <name evidence="3" type="ORF">AP75_13530</name>
</gene>
<dbReference type="InterPro" id="IPR036034">
    <property type="entry name" value="PDZ_sf"/>
</dbReference>
<reference evidence="3 4" key="1">
    <citation type="submission" date="2014-01" db="EMBL/GenBank/DDBJ databases">
        <authorList>
            <consortium name="Genome Consortium for Active Teaching"/>
            <person name="Sontag T.C."/>
            <person name="Newman J.D."/>
        </authorList>
    </citation>
    <scope>NUCLEOTIDE SEQUENCE [LARGE SCALE GENOMIC DNA]</scope>
    <source>
        <strain evidence="3 4">DSM 19056</strain>
    </source>
</reference>
<dbReference type="CDD" id="cd07562">
    <property type="entry name" value="Peptidase_S41_TRI"/>
    <property type="match status" value="1"/>
</dbReference>
<evidence type="ECO:0000313" key="3">
    <source>
        <dbReference type="EMBL" id="OWK97002.1"/>
    </source>
</evidence>
<dbReference type="Gene3D" id="2.30.42.10">
    <property type="match status" value="1"/>
</dbReference>
<name>A0A2D0A5X9_9FLAO</name>
<sequence length="549" mass="63778">MKKITLLFLILIFGNLAYAQEKLTRTEKLTATSKVWGFLKYYHPQVAKGNYNWDEQLFEVLPKIETATTKNDLSKIYLDWISSLGSIEECKKCNQKSENIYFNKNFNLSWINNNKLFTSELSEKLKFIENNRYQGESNYVKFENKKVGNLNFTNELIYKDLDWNNQNLRLLTLFRYWNIIEYFFPYKYQIDANWDDVLIEMIPKFFNSNSENEFHLAMLELVVSIDDSHAGFVSNETNKYFGYYWIPADFKLINGNAVITKFYNDSLAKADDLRIGDVITKVNNQEVEKIFKQNEKYINGSNLARKSNNAYYTIFNGSSDSVNIEFMRGDKTYNKTIKRYKFKEFGYERQKETEKFKILNESIGYINMGILEKQDVSEAMEKLKNTKAIVFDIRNYPKGTGYAIAEYISSKQNDFFKVTYPDLDYPGKFIWRNGTQCGINGELKYKGKVIILVNETSQSHAEFTAMILQTGDNAITIGSQTSGADGNVDKFEMVGGYKTMITGIGIFYPDETETQRKGIKIDIEVKPTIQGIIDGKDEVLERAIEYANR</sequence>
<feature type="domain" description="Tail specific protease" evidence="2">
    <location>
        <begin position="330"/>
        <end position="526"/>
    </location>
</feature>
<dbReference type="Proteomes" id="UP000197587">
    <property type="component" value="Unassembled WGS sequence"/>
</dbReference>
<dbReference type="InterPro" id="IPR005151">
    <property type="entry name" value="Tail-specific_protease"/>
</dbReference>
<evidence type="ECO:0000259" key="2">
    <source>
        <dbReference type="SMART" id="SM00245"/>
    </source>
</evidence>
<dbReference type="Gene3D" id="3.90.226.10">
    <property type="entry name" value="2-enoyl-CoA Hydratase, Chain A, domain 1"/>
    <property type="match status" value="1"/>
</dbReference>
<dbReference type="SUPFAM" id="SSF52096">
    <property type="entry name" value="ClpP/crotonase"/>
    <property type="match status" value="1"/>
</dbReference>
<proteinExistence type="predicted"/>
<dbReference type="Gene3D" id="3.30.750.44">
    <property type="match status" value="1"/>
</dbReference>
<dbReference type="AlphaFoldDB" id="A0A2D0A5X9"/>
<dbReference type="GO" id="GO:0007165">
    <property type="term" value="P:signal transduction"/>
    <property type="evidence" value="ECO:0007669"/>
    <property type="project" value="TreeGrafter"/>
</dbReference>
<reference evidence="3 4" key="2">
    <citation type="submission" date="2017-05" db="EMBL/GenBank/DDBJ databases">
        <title>Genome of Chryseobacterium haifense.</title>
        <authorList>
            <person name="Newman J.D."/>
        </authorList>
    </citation>
    <scope>NUCLEOTIDE SEQUENCE [LARGE SCALE GENOMIC DNA]</scope>
    <source>
        <strain evidence="3 4">DSM 19056</strain>
    </source>
</reference>
<dbReference type="Pfam" id="PF03572">
    <property type="entry name" value="Peptidase_S41"/>
    <property type="match status" value="1"/>
</dbReference>
<comment type="caution">
    <text evidence="3">The sequence shown here is derived from an EMBL/GenBank/DDBJ whole genome shotgun (WGS) entry which is preliminary data.</text>
</comment>
<dbReference type="GO" id="GO:0030288">
    <property type="term" value="C:outer membrane-bounded periplasmic space"/>
    <property type="evidence" value="ECO:0007669"/>
    <property type="project" value="TreeGrafter"/>
</dbReference>
<organism evidence="3 4">
    <name type="scientific">Kaistella haifensis DSM 19056</name>
    <dbReference type="NCBI Taxonomy" id="1450526"/>
    <lineage>
        <taxon>Bacteria</taxon>
        <taxon>Pseudomonadati</taxon>
        <taxon>Bacteroidota</taxon>
        <taxon>Flavobacteriia</taxon>
        <taxon>Flavobacteriales</taxon>
        <taxon>Weeksellaceae</taxon>
        <taxon>Chryseobacterium group</taxon>
        <taxon>Kaistella</taxon>
    </lineage>
</organism>
<dbReference type="PANTHER" id="PTHR32060">
    <property type="entry name" value="TAIL-SPECIFIC PROTEASE"/>
    <property type="match status" value="1"/>
</dbReference>
<protein>
    <recommendedName>
        <fullName evidence="2">Tail specific protease domain-containing protein</fullName>
    </recommendedName>
</protein>
<dbReference type="EMBL" id="JASZ02000056">
    <property type="protein sequence ID" value="OWK97002.1"/>
    <property type="molecule type" value="Genomic_DNA"/>
</dbReference>
<accession>A0A2D0A5X9</accession>
<feature type="signal peptide" evidence="1">
    <location>
        <begin position="1"/>
        <end position="19"/>
    </location>
</feature>
<dbReference type="GO" id="GO:0008236">
    <property type="term" value="F:serine-type peptidase activity"/>
    <property type="evidence" value="ECO:0007669"/>
    <property type="project" value="InterPro"/>
</dbReference>
<dbReference type="PANTHER" id="PTHR32060:SF30">
    <property type="entry name" value="CARBOXY-TERMINAL PROCESSING PROTEASE CTPA"/>
    <property type="match status" value="1"/>
</dbReference>
<evidence type="ECO:0000256" key="1">
    <source>
        <dbReference type="SAM" id="SignalP"/>
    </source>
</evidence>
<feature type="chain" id="PRO_5013175024" description="Tail specific protease domain-containing protein" evidence="1">
    <location>
        <begin position="20"/>
        <end position="549"/>
    </location>
</feature>
<dbReference type="SUPFAM" id="SSF50156">
    <property type="entry name" value="PDZ domain-like"/>
    <property type="match status" value="1"/>
</dbReference>
<dbReference type="GO" id="GO:0004175">
    <property type="term" value="F:endopeptidase activity"/>
    <property type="evidence" value="ECO:0007669"/>
    <property type="project" value="TreeGrafter"/>
</dbReference>
<keyword evidence="1" id="KW-0732">Signal</keyword>
<dbReference type="GO" id="GO:0006508">
    <property type="term" value="P:proteolysis"/>
    <property type="evidence" value="ECO:0007669"/>
    <property type="project" value="InterPro"/>
</dbReference>
<keyword evidence="4" id="KW-1185">Reference proteome</keyword>
<dbReference type="InterPro" id="IPR029045">
    <property type="entry name" value="ClpP/crotonase-like_dom_sf"/>
</dbReference>
<dbReference type="RefSeq" id="WP_088264973.1">
    <property type="nucleotide sequence ID" value="NZ_JASZ02000056.1"/>
</dbReference>
<dbReference type="SMART" id="SM00245">
    <property type="entry name" value="TSPc"/>
    <property type="match status" value="1"/>
</dbReference>
<evidence type="ECO:0000313" key="4">
    <source>
        <dbReference type="Proteomes" id="UP000197587"/>
    </source>
</evidence>